<gene>
    <name evidence="10" type="primary">LSM7_2</name>
    <name evidence="10" type="ORF">HAX54_032874</name>
</gene>
<dbReference type="InterPro" id="IPR017132">
    <property type="entry name" value="Lsm7"/>
</dbReference>
<evidence type="ECO:0000256" key="3">
    <source>
        <dbReference type="ARBA" id="ARBA00022664"/>
    </source>
</evidence>
<comment type="similarity">
    <text evidence="2">Belongs to the snRNP Sm proteins family.</text>
</comment>
<dbReference type="Proteomes" id="UP000823775">
    <property type="component" value="Unassembled WGS sequence"/>
</dbReference>
<name>A0ABS8RLI7_DATST</name>
<evidence type="ECO:0000256" key="1">
    <source>
        <dbReference type="ARBA" id="ARBA00004123"/>
    </source>
</evidence>
<dbReference type="CDD" id="cd01729">
    <property type="entry name" value="LSm7"/>
    <property type="match status" value="1"/>
</dbReference>
<evidence type="ECO:0000256" key="6">
    <source>
        <dbReference type="ARBA" id="ARBA00023187"/>
    </source>
</evidence>
<dbReference type="InterPro" id="IPR047575">
    <property type="entry name" value="Sm"/>
</dbReference>
<dbReference type="PANTHER" id="PTHR10553">
    <property type="entry name" value="SMALL NUCLEAR RIBONUCLEOPROTEIN"/>
    <property type="match status" value="1"/>
</dbReference>
<dbReference type="PROSITE" id="PS52002">
    <property type="entry name" value="SM"/>
    <property type="match status" value="1"/>
</dbReference>
<dbReference type="InterPro" id="IPR001163">
    <property type="entry name" value="Sm_dom_euk/arc"/>
</dbReference>
<dbReference type="InterPro" id="IPR044641">
    <property type="entry name" value="Lsm7/SmG-like"/>
</dbReference>
<evidence type="ECO:0000256" key="4">
    <source>
        <dbReference type="ARBA" id="ARBA00022728"/>
    </source>
</evidence>
<keyword evidence="8" id="KW-0687">Ribonucleoprotein</keyword>
<protein>
    <submittedName>
        <fullName evidence="10">Sm-like protein lsm7</fullName>
    </submittedName>
</protein>
<evidence type="ECO:0000256" key="5">
    <source>
        <dbReference type="ARBA" id="ARBA00022884"/>
    </source>
</evidence>
<dbReference type="Pfam" id="PF01423">
    <property type="entry name" value="LSM"/>
    <property type="match status" value="1"/>
</dbReference>
<dbReference type="InterPro" id="IPR010920">
    <property type="entry name" value="LSM_dom_sf"/>
</dbReference>
<keyword evidence="4" id="KW-0747">Spliceosome</keyword>
<evidence type="ECO:0000256" key="8">
    <source>
        <dbReference type="ARBA" id="ARBA00023274"/>
    </source>
</evidence>
<dbReference type="Gene3D" id="2.30.30.100">
    <property type="match status" value="1"/>
</dbReference>
<dbReference type="SUPFAM" id="SSF50182">
    <property type="entry name" value="Sm-like ribonucleoproteins"/>
    <property type="match status" value="1"/>
</dbReference>
<evidence type="ECO:0000259" key="9">
    <source>
        <dbReference type="PROSITE" id="PS52002"/>
    </source>
</evidence>
<keyword evidence="3" id="KW-0507">mRNA processing</keyword>
<keyword evidence="11" id="KW-1185">Reference proteome</keyword>
<evidence type="ECO:0000256" key="7">
    <source>
        <dbReference type="ARBA" id="ARBA00023242"/>
    </source>
</evidence>
<dbReference type="PANTHER" id="PTHR10553:SF5">
    <property type="entry name" value="U6 SNRNA-ASSOCIATED SM-LIKE PROTEIN LSM7"/>
    <property type="match status" value="1"/>
</dbReference>
<dbReference type="SMART" id="SM00651">
    <property type="entry name" value="Sm"/>
    <property type="match status" value="1"/>
</dbReference>
<dbReference type="EMBL" id="JACEIK010000042">
    <property type="protein sequence ID" value="MCD7447681.1"/>
    <property type="molecule type" value="Genomic_DNA"/>
</dbReference>
<evidence type="ECO:0000313" key="11">
    <source>
        <dbReference type="Proteomes" id="UP000823775"/>
    </source>
</evidence>
<sequence length="121" mass="13306">MNEQEDNLQVFDEKTEREYTYLTVAAKNVWQKESVSDLAKFVNNSVQANVTGGRQVISTLKGYDQLLNLVLDEAIEHLTDSDDPLKTSGQTRSLGLIVCKGGAVMLVAPEDGSDEISNPFV</sequence>
<keyword evidence="7" id="KW-0539">Nucleus</keyword>
<comment type="subcellular location">
    <subcellularLocation>
        <location evidence="1">Nucleus</location>
    </subcellularLocation>
</comment>
<keyword evidence="5" id="KW-0694">RNA-binding</keyword>
<reference evidence="10 11" key="1">
    <citation type="journal article" date="2021" name="BMC Genomics">
        <title>Datura genome reveals duplications of psychoactive alkaloid biosynthetic genes and high mutation rate following tissue culture.</title>
        <authorList>
            <person name="Rajewski A."/>
            <person name="Carter-House D."/>
            <person name="Stajich J."/>
            <person name="Litt A."/>
        </authorList>
    </citation>
    <scope>NUCLEOTIDE SEQUENCE [LARGE SCALE GENOMIC DNA]</scope>
    <source>
        <strain evidence="10">AR-01</strain>
    </source>
</reference>
<comment type="caution">
    <text evidence="10">The sequence shown here is derived from an EMBL/GenBank/DDBJ whole genome shotgun (WGS) entry which is preliminary data.</text>
</comment>
<evidence type="ECO:0000256" key="2">
    <source>
        <dbReference type="ARBA" id="ARBA00006850"/>
    </source>
</evidence>
<evidence type="ECO:0000313" key="10">
    <source>
        <dbReference type="EMBL" id="MCD7447681.1"/>
    </source>
</evidence>
<proteinExistence type="inferred from homology"/>
<accession>A0ABS8RLI7</accession>
<keyword evidence="6" id="KW-0508">mRNA splicing</keyword>
<feature type="domain" description="Sm" evidence="9">
    <location>
        <begin position="33"/>
        <end position="113"/>
    </location>
</feature>
<organism evidence="10 11">
    <name type="scientific">Datura stramonium</name>
    <name type="common">Jimsonweed</name>
    <name type="synonym">Common thornapple</name>
    <dbReference type="NCBI Taxonomy" id="4076"/>
    <lineage>
        <taxon>Eukaryota</taxon>
        <taxon>Viridiplantae</taxon>
        <taxon>Streptophyta</taxon>
        <taxon>Embryophyta</taxon>
        <taxon>Tracheophyta</taxon>
        <taxon>Spermatophyta</taxon>
        <taxon>Magnoliopsida</taxon>
        <taxon>eudicotyledons</taxon>
        <taxon>Gunneridae</taxon>
        <taxon>Pentapetalae</taxon>
        <taxon>asterids</taxon>
        <taxon>lamiids</taxon>
        <taxon>Solanales</taxon>
        <taxon>Solanaceae</taxon>
        <taxon>Solanoideae</taxon>
        <taxon>Datureae</taxon>
        <taxon>Datura</taxon>
    </lineage>
</organism>